<evidence type="ECO:0000256" key="6">
    <source>
        <dbReference type="SAM" id="MobiDB-lite"/>
    </source>
</evidence>
<evidence type="ECO:0000256" key="2">
    <source>
        <dbReference type="ARBA" id="ARBA00023015"/>
    </source>
</evidence>
<dbReference type="GO" id="GO:0006355">
    <property type="term" value="P:regulation of DNA-templated transcription"/>
    <property type="evidence" value="ECO:0007669"/>
    <property type="project" value="InterPro"/>
</dbReference>
<comment type="subcellular location">
    <subcellularLocation>
        <location evidence="1">Nucleus</location>
    </subcellularLocation>
</comment>
<dbReference type="Pfam" id="PF02365">
    <property type="entry name" value="NAM"/>
    <property type="match status" value="1"/>
</dbReference>
<gene>
    <name evidence="9" type="ORF">GSCOC_T00029508001</name>
</gene>
<dbReference type="FunCoup" id="A0A068TV21">
    <property type="interactions" value="2953"/>
</dbReference>
<keyword evidence="5" id="KW-0539">Nucleus</keyword>
<keyword evidence="3" id="KW-0238">DNA-binding</keyword>
<dbReference type="STRING" id="49390.A0A068TV21"/>
<evidence type="ECO:0000259" key="8">
    <source>
        <dbReference type="PROSITE" id="PS51005"/>
    </source>
</evidence>
<evidence type="ECO:0000256" key="7">
    <source>
        <dbReference type="SAM" id="Phobius"/>
    </source>
</evidence>
<dbReference type="PANTHER" id="PTHR31744:SF210">
    <property type="entry name" value="NAC DOMAIN-CONTAINING PROTEIN 86-LIKE"/>
    <property type="match status" value="1"/>
</dbReference>
<dbReference type="OMA" id="GWPLGKH"/>
<dbReference type="EMBL" id="HG739088">
    <property type="protein sequence ID" value="CDO99814.1"/>
    <property type="molecule type" value="Genomic_DNA"/>
</dbReference>
<dbReference type="PROSITE" id="PS51005">
    <property type="entry name" value="NAC"/>
    <property type="match status" value="1"/>
</dbReference>
<protein>
    <recommendedName>
        <fullName evidence="8">NAC domain-containing protein</fullName>
    </recommendedName>
</protein>
<feature type="domain" description="NAC" evidence="8">
    <location>
        <begin position="9"/>
        <end position="159"/>
    </location>
</feature>
<dbReference type="InterPro" id="IPR003441">
    <property type="entry name" value="NAC-dom"/>
</dbReference>
<evidence type="ECO:0000313" key="9">
    <source>
        <dbReference type="EMBL" id="CDO99814.1"/>
    </source>
</evidence>
<keyword evidence="4" id="KW-0804">Transcription</keyword>
<keyword evidence="7" id="KW-0472">Membrane</keyword>
<sequence length="582" mass="64881">MFSKTSTSLAPGFRFHPTDEELVRYYLRRKLCGKPFRLDAISEIDIYKAEPWELPGKSRLKTRDLEWYFFSVLDKKYGNGSRTNRATEEGYWKTTGKDRPVRHKSQVVGMKKTLVYHSGRAPKGQRTNWVMHEYRLIDEELEKAGIVQDAFVLCRVFQKSGSGPKNGEQYGAPFVEEEWEEDELEMVPKEEAAEEAEVGDDSYWDGIDLDQILGTEISPDNDHMSLNVVAGENVASVEENTDSSNDPQKLLVSNLPLEFYSGENIRGGEETTGSNNDSQNHLVGAGEYNCVPEQSDDQNSYNLPVHYDLHQKAVKREYIGEPSNALDAENVNYLLDEPYMDALDNLQFDDGAFLETNDLSNPIAADTSAFGMLEEYLNFYDADGEIPPYMNHDLPEMMGINETLVSGQASILPKESEEKAQSAEESSEKLLGRGDVASSSKEEPTKEYFQYPFIKQASRMLGSIPAPPAFASEFPSEDATLLLDPSSSSTAHVTAGMIQIGNIGPGSHGMDWLFGKHGRYNVVLSFGLSRGDDNSTTLESVVSIRPGKAAASGMSRGWFCFIFFWVLILSVGFKIGTCICAR</sequence>
<feature type="transmembrane region" description="Helical" evidence="7">
    <location>
        <begin position="562"/>
        <end position="581"/>
    </location>
</feature>
<dbReference type="InterPro" id="IPR036093">
    <property type="entry name" value="NAC_dom_sf"/>
</dbReference>
<dbReference type="InParanoid" id="A0A068TV21"/>
<dbReference type="GO" id="GO:0005634">
    <property type="term" value="C:nucleus"/>
    <property type="evidence" value="ECO:0007669"/>
    <property type="project" value="UniProtKB-SubCell"/>
</dbReference>
<dbReference type="Gene3D" id="2.170.150.80">
    <property type="entry name" value="NAC domain"/>
    <property type="match status" value="1"/>
</dbReference>
<keyword evidence="10" id="KW-1185">Reference proteome</keyword>
<keyword evidence="7" id="KW-1133">Transmembrane helix</keyword>
<proteinExistence type="predicted"/>
<dbReference type="PhylomeDB" id="A0A068TV21"/>
<organism evidence="9 10">
    <name type="scientific">Coffea canephora</name>
    <name type="common">Robusta coffee</name>
    <dbReference type="NCBI Taxonomy" id="49390"/>
    <lineage>
        <taxon>Eukaryota</taxon>
        <taxon>Viridiplantae</taxon>
        <taxon>Streptophyta</taxon>
        <taxon>Embryophyta</taxon>
        <taxon>Tracheophyta</taxon>
        <taxon>Spermatophyta</taxon>
        <taxon>Magnoliopsida</taxon>
        <taxon>eudicotyledons</taxon>
        <taxon>Gunneridae</taxon>
        <taxon>Pentapetalae</taxon>
        <taxon>asterids</taxon>
        <taxon>lamiids</taxon>
        <taxon>Gentianales</taxon>
        <taxon>Rubiaceae</taxon>
        <taxon>Ixoroideae</taxon>
        <taxon>Gardenieae complex</taxon>
        <taxon>Bertiereae - Coffeeae clade</taxon>
        <taxon>Coffeeae</taxon>
        <taxon>Coffea</taxon>
    </lineage>
</organism>
<dbReference type="GO" id="GO:0003677">
    <property type="term" value="F:DNA binding"/>
    <property type="evidence" value="ECO:0007669"/>
    <property type="project" value="UniProtKB-KW"/>
</dbReference>
<evidence type="ECO:0000256" key="1">
    <source>
        <dbReference type="ARBA" id="ARBA00004123"/>
    </source>
</evidence>
<dbReference type="OrthoDB" id="777252at2759"/>
<dbReference type="Proteomes" id="UP000295252">
    <property type="component" value="Chromosome IV"/>
</dbReference>
<keyword evidence="7" id="KW-0812">Transmembrane</keyword>
<dbReference type="AlphaFoldDB" id="A0A068TV21"/>
<feature type="region of interest" description="Disordered" evidence="6">
    <location>
        <begin position="411"/>
        <end position="443"/>
    </location>
</feature>
<dbReference type="PANTHER" id="PTHR31744">
    <property type="entry name" value="PROTEIN CUP-SHAPED COTYLEDON 2-RELATED"/>
    <property type="match status" value="1"/>
</dbReference>
<evidence type="ECO:0000256" key="3">
    <source>
        <dbReference type="ARBA" id="ARBA00023125"/>
    </source>
</evidence>
<evidence type="ECO:0000256" key="4">
    <source>
        <dbReference type="ARBA" id="ARBA00023163"/>
    </source>
</evidence>
<reference evidence="10" key="1">
    <citation type="journal article" date="2014" name="Science">
        <title>The coffee genome provides insight into the convergent evolution of caffeine biosynthesis.</title>
        <authorList>
            <person name="Denoeud F."/>
            <person name="Carretero-Paulet L."/>
            <person name="Dereeper A."/>
            <person name="Droc G."/>
            <person name="Guyot R."/>
            <person name="Pietrella M."/>
            <person name="Zheng C."/>
            <person name="Alberti A."/>
            <person name="Anthony F."/>
            <person name="Aprea G."/>
            <person name="Aury J.M."/>
            <person name="Bento P."/>
            <person name="Bernard M."/>
            <person name="Bocs S."/>
            <person name="Campa C."/>
            <person name="Cenci A."/>
            <person name="Combes M.C."/>
            <person name="Crouzillat D."/>
            <person name="Da Silva C."/>
            <person name="Daddiego L."/>
            <person name="De Bellis F."/>
            <person name="Dussert S."/>
            <person name="Garsmeur O."/>
            <person name="Gayraud T."/>
            <person name="Guignon V."/>
            <person name="Jahn K."/>
            <person name="Jamilloux V."/>
            <person name="Joet T."/>
            <person name="Labadie K."/>
            <person name="Lan T."/>
            <person name="Leclercq J."/>
            <person name="Lepelley M."/>
            <person name="Leroy T."/>
            <person name="Li L.T."/>
            <person name="Librado P."/>
            <person name="Lopez L."/>
            <person name="Munoz A."/>
            <person name="Noel B."/>
            <person name="Pallavicini A."/>
            <person name="Perrotta G."/>
            <person name="Poncet V."/>
            <person name="Pot D."/>
            <person name="Priyono X."/>
            <person name="Rigoreau M."/>
            <person name="Rouard M."/>
            <person name="Rozas J."/>
            <person name="Tranchant-Dubreuil C."/>
            <person name="VanBuren R."/>
            <person name="Zhang Q."/>
            <person name="Andrade A.C."/>
            <person name="Argout X."/>
            <person name="Bertrand B."/>
            <person name="de Kochko A."/>
            <person name="Graziosi G."/>
            <person name="Henry R.J."/>
            <person name="Jayarama X."/>
            <person name="Ming R."/>
            <person name="Nagai C."/>
            <person name="Rounsley S."/>
            <person name="Sankoff D."/>
            <person name="Giuliano G."/>
            <person name="Albert V.A."/>
            <person name="Wincker P."/>
            <person name="Lashermes P."/>
        </authorList>
    </citation>
    <scope>NUCLEOTIDE SEQUENCE [LARGE SCALE GENOMIC DNA]</scope>
    <source>
        <strain evidence="10">cv. DH200-94</strain>
    </source>
</reference>
<feature type="compositionally biased region" description="Basic and acidic residues" evidence="6">
    <location>
        <begin position="414"/>
        <end position="432"/>
    </location>
</feature>
<accession>A0A068TV21</accession>
<keyword evidence="2" id="KW-0805">Transcription regulation</keyword>
<dbReference type="FunFam" id="2.170.150.80:FF:000002">
    <property type="entry name" value="Nac domain-containing protein 86"/>
    <property type="match status" value="1"/>
</dbReference>
<dbReference type="Gramene" id="CDO99814">
    <property type="protein sequence ID" value="CDO99814"/>
    <property type="gene ID" value="GSCOC_T00029508001"/>
</dbReference>
<dbReference type="SUPFAM" id="SSF101941">
    <property type="entry name" value="NAC domain"/>
    <property type="match status" value="1"/>
</dbReference>
<name>A0A068TV21_COFCA</name>
<evidence type="ECO:0000313" key="10">
    <source>
        <dbReference type="Proteomes" id="UP000295252"/>
    </source>
</evidence>
<evidence type="ECO:0000256" key="5">
    <source>
        <dbReference type="ARBA" id="ARBA00023242"/>
    </source>
</evidence>